<sequence>MEQGGRESPAGLYDPHTQGGWSSVAIDRIWSYAPDSGYIEGQDLTGFTVAATDGTIGHVDREDAPHGMRHLVVDTGVWVFGRSVLVPAGVVTGIDTQGRKITLGCTRGDAKAAPRFQTDSETRDRGYLTAVGDYYDRLPPRATTSA</sequence>
<dbReference type="EMBL" id="BAAASE010000012">
    <property type="protein sequence ID" value="GAA2421141.1"/>
    <property type="molecule type" value="Genomic_DNA"/>
</dbReference>
<name>A0ABP5W6I5_9ACTN</name>
<dbReference type="InterPro" id="IPR011033">
    <property type="entry name" value="PRC_barrel-like_sf"/>
</dbReference>
<proteinExistence type="predicted"/>
<evidence type="ECO:0008006" key="3">
    <source>
        <dbReference type="Google" id="ProtNLM"/>
    </source>
</evidence>
<reference evidence="2" key="1">
    <citation type="journal article" date="2019" name="Int. J. Syst. Evol. Microbiol.">
        <title>The Global Catalogue of Microorganisms (GCM) 10K type strain sequencing project: providing services to taxonomists for standard genome sequencing and annotation.</title>
        <authorList>
            <consortium name="The Broad Institute Genomics Platform"/>
            <consortium name="The Broad Institute Genome Sequencing Center for Infectious Disease"/>
            <person name="Wu L."/>
            <person name="Ma J."/>
        </authorList>
    </citation>
    <scope>NUCLEOTIDE SEQUENCE [LARGE SCALE GENOMIC DNA]</scope>
    <source>
        <strain evidence="2">JCM 4358</strain>
    </source>
</reference>
<gene>
    <name evidence="1" type="ORF">GCM10010255_72040</name>
</gene>
<protein>
    <recommendedName>
        <fullName evidence="3">PRC-barrel domain containing protein</fullName>
    </recommendedName>
</protein>
<accession>A0ABP5W6I5</accession>
<dbReference type="Gene3D" id="3.90.50.10">
    <property type="entry name" value="Photosynthetic Reaction Center, subunit H, domain 2"/>
    <property type="match status" value="1"/>
</dbReference>
<comment type="caution">
    <text evidence="1">The sequence shown here is derived from an EMBL/GenBank/DDBJ whole genome shotgun (WGS) entry which is preliminary data.</text>
</comment>
<dbReference type="SUPFAM" id="SSF50346">
    <property type="entry name" value="PRC-barrel domain"/>
    <property type="match status" value="1"/>
</dbReference>
<organism evidence="1 2">
    <name type="scientific">Streptomyces coeruleofuscus</name>
    <dbReference type="NCBI Taxonomy" id="66879"/>
    <lineage>
        <taxon>Bacteria</taxon>
        <taxon>Bacillati</taxon>
        <taxon>Actinomycetota</taxon>
        <taxon>Actinomycetes</taxon>
        <taxon>Kitasatosporales</taxon>
        <taxon>Streptomycetaceae</taxon>
        <taxon>Streptomyces</taxon>
    </lineage>
</organism>
<evidence type="ECO:0000313" key="1">
    <source>
        <dbReference type="EMBL" id="GAA2421141.1"/>
    </source>
</evidence>
<dbReference type="InterPro" id="IPR014747">
    <property type="entry name" value="Bac_photo_RC_H_C"/>
</dbReference>
<keyword evidence="2" id="KW-1185">Reference proteome</keyword>
<dbReference type="Proteomes" id="UP001499986">
    <property type="component" value="Unassembled WGS sequence"/>
</dbReference>
<evidence type="ECO:0000313" key="2">
    <source>
        <dbReference type="Proteomes" id="UP001499986"/>
    </source>
</evidence>